<dbReference type="InterPro" id="IPR027786">
    <property type="entry name" value="Nse4/EID"/>
</dbReference>
<dbReference type="PANTHER" id="PTHR16140">
    <property type="entry name" value="NON-STRUCTURAL MAINTENANCE OF CHROMOSOMES ELEMENT 4"/>
    <property type="match status" value="1"/>
</dbReference>
<comment type="caution">
    <text evidence="10">The sequence shown here is derived from an EMBL/GenBank/DDBJ whole genome shotgun (WGS) entry which is preliminary data.</text>
</comment>
<comment type="subcellular location">
    <subcellularLocation>
        <location evidence="1 7">Nucleus</location>
    </subcellularLocation>
</comment>
<keyword evidence="6 7" id="KW-0539">Nucleus</keyword>
<evidence type="ECO:0000256" key="7">
    <source>
        <dbReference type="RuleBase" id="RU365071"/>
    </source>
</evidence>
<keyword evidence="11" id="KW-1185">Reference proteome</keyword>
<dbReference type="GO" id="GO:0005634">
    <property type="term" value="C:nucleus"/>
    <property type="evidence" value="ECO:0007669"/>
    <property type="project" value="UniProtKB-SubCell"/>
</dbReference>
<proteinExistence type="inferred from homology"/>
<dbReference type="InterPro" id="IPR014854">
    <property type="entry name" value="Nse4_C"/>
</dbReference>
<evidence type="ECO:0000256" key="5">
    <source>
        <dbReference type="ARBA" id="ARBA00023204"/>
    </source>
</evidence>
<feature type="domain" description="Non-structural maintenance of chromosome element 4 C-terminal" evidence="9">
    <location>
        <begin position="208"/>
        <end position="292"/>
    </location>
</feature>
<dbReference type="Proteomes" id="UP000324897">
    <property type="component" value="Chromosome 3"/>
</dbReference>
<feature type="compositionally biased region" description="Basic and acidic residues" evidence="8">
    <location>
        <begin position="183"/>
        <end position="192"/>
    </location>
</feature>
<dbReference type="PANTHER" id="PTHR16140:SF4">
    <property type="entry name" value="NON-STRUCTURAL MAINTENANCE OF CHROMOSOMES ELEMENT 4"/>
    <property type="match status" value="1"/>
</dbReference>
<dbReference type="GO" id="GO:0006281">
    <property type="term" value="P:DNA repair"/>
    <property type="evidence" value="ECO:0007669"/>
    <property type="project" value="UniProtKB-UniRule"/>
</dbReference>
<evidence type="ECO:0000313" key="10">
    <source>
        <dbReference type="EMBL" id="TVU08182.1"/>
    </source>
</evidence>
<dbReference type="Pfam" id="PF08743">
    <property type="entry name" value="Nse4_C"/>
    <property type="match status" value="1"/>
</dbReference>
<evidence type="ECO:0000256" key="4">
    <source>
        <dbReference type="ARBA" id="ARBA00023172"/>
    </source>
</evidence>
<evidence type="ECO:0000256" key="8">
    <source>
        <dbReference type="SAM" id="MobiDB-lite"/>
    </source>
</evidence>
<comment type="subunit">
    <text evidence="7">Component of the SMC5-SMC6 complex.</text>
</comment>
<dbReference type="GO" id="GO:0006310">
    <property type="term" value="P:DNA recombination"/>
    <property type="evidence" value="ECO:0007669"/>
    <property type="project" value="UniProtKB-UniRule"/>
</dbReference>
<evidence type="ECO:0000256" key="1">
    <source>
        <dbReference type="ARBA" id="ARBA00004123"/>
    </source>
</evidence>
<feature type="region of interest" description="Disordered" evidence="8">
    <location>
        <begin position="1"/>
        <end position="23"/>
    </location>
</feature>
<comment type="function">
    <text evidence="7">Component of the SMC5-SMC6 complex, that promotes sister chromatid alignment after DNA damage and facilitates double-stranded DNA breaks (DSBs) repair via homologous recombination between sister chromatids.</text>
</comment>
<dbReference type="EMBL" id="RWGY01000039">
    <property type="protein sequence ID" value="TVU08182.1"/>
    <property type="molecule type" value="Genomic_DNA"/>
</dbReference>
<organism evidence="10 11">
    <name type="scientific">Eragrostis curvula</name>
    <name type="common">weeping love grass</name>
    <dbReference type="NCBI Taxonomy" id="38414"/>
    <lineage>
        <taxon>Eukaryota</taxon>
        <taxon>Viridiplantae</taxon>
        <taxon>Streptophyta</taxon>
        <taxon>Embryophyta</taxon>
        <taxon>Tracheophyta</taxon>
        <taxon>Spermatophyta</taxon>
        <taxon>Magnoliopsida</taxon>
        <taxon>Liliopsida</taxon>
        <taxon>Poales</taxon>
        <taxon>Poaceae</taxon>
        <taxon>PACMAD clade</taxon>
        <taxon>Chloridoideae</taxon>
        <taxon>Eragrostideae</taxon>
        <taxon>Eragrostidinae</taxon>
        <taxon>Eragrostis</taxon>
    </lineage>
</organism>
<comment type="similarity">
    <text evidence="2 7">Belongs to the NSE4 family.</text>
</comment>
<feature type="compositionally biased region" description="Basic residues" evidence="8">
    <location>
        <begin position="159"/>
        <end position="170"/>
    </location>
</feature>
<name>A0A5J9TA43_9POAL</name>
<gene>
    <name evidence="10" type="ORF">EJB05_41573</name>
</gene>
<evidence type="ECO:0000313" key="11">
    <source>
        <dbReference type="Proteomes" id="UP000324897"/>
    </source>
</evidence>
<keyword evidence="4 7" id="KW-0233">DNA recombination</keyword>
<sequence>MAEVGVEGRAEEPVTPPPAEAVDDRRLLRSQYLAVKTLISDEKDDMASVDSDKFSSIIGKVESLHKLVQKPREQIADAEALLDLTTSLVTSVRSQSVLGITPSEFVNGLLKKFRKRGEPNDELPSLNWVDVGLAASNVFMAAPGCATIVGPMKTEVKPRRARITRKRTARPRGSSRPEQLADPSEKTKTDTDRNMSAIFNLLRKKNARLEHLVLNRKSFAQTVENIFALSFLVKDGRVEINVNDEGHHIIYPRNAPAASSIASGKVSYNHFVFRFDFKDWKLMKGIVAEGEELMPHRGSLDTPSTGGDNHPEAEVPVSAQSTPSNRPEPEVPLATQSTRISHPEPEVPLATQTIPVKKLCRNRGLILQDNTITKSAQKVIEEMAPLGAQEAMEEKVAATGAPEAMKDKMVKDRTEIHQTYKRRRLFHDD</sequence>
<feature type="region of interest" description="Disordered" evidence="8">
    <location>
        <begin position="157"/>
        <end position="192"/>
    </location>
</feature>
<feature type="region of interest" description="Disordered" evidence="8">
    <location>
        <begin position="294"/>
        <end position="343"/>
    </location>
</feature>
<keyword evidence="3 7" id="KW-0227">DNA damage</keyword>
<keyword evidence="5 7" id="KW-0234">DNA repair</keyword>
<protein>
    <recommendedName>
        <fullName evidence="7">Non-structural maintenance of chromosomes element 4</fullName>
    </recommendedName>
</protein>
<evidence type="ECO:0000256" key="2">
    <source>
        <dbReference type="ARBA" id="ARBA00008997"/>
    </source>
</evidence>
<reference evidence="10 11" key="1">
    <citation type="journal article" date="2019" name="Sci. Rep.">
        <title>A high-quality genome of Eragrostis curvula grass provides insights into Poaceae evolution and supports new strategies to enhance forage quality.</title>
        <authorList>
            <person name="Carballo J."/>
            <person name="Santos B.A.C.M."/>
            <person name="Zappacosta D."/>
            <person name="Garbus I."/>
            <person name="Selva J.P."/>
            <person name="Gallo C.A."/>
            <person name="Diaz A."/>
            <person name="Albertini E."/>
            <person name="Caccamo M."/>
            <person name="Echenique V."/>
        </authorList>
    </citation>
    <scope>NUCLEOTIDE SEQUENCE [LARGE SCALE GENOMIC DNA]</scope>
    <source>
        <strain evidence="11">cv. Victoria</strain>
        <tissue evidence="10">Leaf</tissue>
    </source>
</reference>
<evidence type="ECO:0000256" key="3">
    <source>
        <dbReference type="ARBA" id="ARBA00022763"/>
    </source>
</evidence>
<evidence type="ECO:0000259" key="9">
    <source>
        <dbReference type="Pfam" id="PF08743"/>
    </source>
</evidence>
<feature type="compositionally biased region" description="Basic and acidic residues" evidence="8">
    <location>
        <begin position="1"/>
        <end position="12"/>
    </location>
</feature>
<accession>A0A5J9TA43</accession>
<dbReference type="Gramene" id="TVU08182">
    <property type="protein sequence ID" value="TVU08182"/>
    <property type="gene ID" value="EJB05_41573"/>
</dbReference>
<dbReference type="GO" id="GO:0030915">
    <property type="term" value="C:Smc5-Smc6 complex"/>
    <property type="evidence" value="ECO:0007669"/>
    <property type="project" value="UniProtKB-UniRule"/>
</dbReference>
<evidence type="ECO:0000256" key="6">
    <source>
        <dbReference type="ARBA" id="ARBA00023242"/>
    </source>
</evidence>
<dbReference type="AlphaFoldDB" id="A0A5J9TA43"/>
<dbReference type="OrthoDB" id="361242at2759"/>